<evidence type="ECO:0000256" key="1">
    <source>
        <dbReference type="ARBA" id="ARBA00038476"/>
    </source>
</evidence>
<feature type="transmembrane region" description="Helical" evidence="2">
    <location>
        <begin position="20"/>
        <end position="39"/>
    </location>
</feature>
<evidence type="ECO:0008006" key="5">
    <source>
        <dbReference type="Google" id="ProtNLM"/>
    </source>
</evidence>
<dbReference type="InterPro" id="IPR051490">
    <property type="entry name" value="THEM6_lcsJ_thioesterase"/>
</dbReference>
<protein>
    <recommendedName>
        <fullName evidence="5">Thioesterase</fullName>
    </recommendedName>
</protein>
<name>A0A9W8VAN0_9HYPO</name>
<sequence length="271" mass="31200">MAYSMFSMLSGMSSYLNWRTLAVAFALANIKCLHLMWFARFLRAFVRRLTDSAPDKHLSPRCLFLPAISATRSPALECDYNLHKSNSTYFTDMDMSRGNFSLILFSKAFNPFPGPTHFTMILGGTTCTWRKEIKPYARYELWTRILSWDEKWLYVVTHFVKPGVFQPDEYVMQPKKKTGARNKSKEDIEPLKTIYASSVARYVFKNNRRTIPPEEALRDCGLLPEDEECMAEVGRKRADNLSVGRLEAGWDAVHGCFQYEGAALGWYQSAY</sequence>
<dbReference type="InterPro" id="IPR029069">
    <property type="entry name" value="HotDog_dom_sf"/>
</dbReference>
<comment type="caution">
    <text evidence="3">The sequence shown here is derived from an EMBL/GenBank/DDBJ whole genome shotgun (WGS) entry which is preliminary data.</text>
</comment>
<dbReference type="PANTHER" id="PTHR12475:SF4">
    <property type="entry name" value="PROTEIN THEM6"/>
    <property type="match status" value="1"/>
</dbReference>
<proteinExistence type="inferred from homology"/>
<gene>
    <name evidence="3" type="ORF">NW762_010473</name>
</gene>
<dbReference type="AlphaFoldDB" id="A0A9W8VAN0"/>
<reference evidence="3" key="1">
    <citation type="submission" date="2022-09" db="EMBL/GenBank/DDBJ databases">
        <title>Fusarium specimens isolated from Avocado Roots.</title>
        <authorList>
            <person name="Stajich J."/>
            <person name="Roper C."/>
            <person name="Heimlech-Rivalta G."/>
        </authorList>
    </citation>
    <scope>NUCLEOTIDE SEQUENCE</scope>
    <source>
        <strain evidence="3">CF00136</strain>
    </source>
</reference>
<evidence type="ECO:0000256" key="2">
    <source>
        <dbReference type="SAM" id="Phobius"/>
    </source>
</evidence>
<keyword evidence="2" id="KW-1133">Transmembrane helix</keyword>
<organism evidence="3 4">
    <name type="scientific">Fusarium torreyae</name>
    <dbReference type="NCBI Taxonomy" id="1237075"/>
    <lineage>
        <taxon>Eukaryota</taxon>
        <taxon>Fungi</taxon>
        <taxon>Dikarya</taxon>
        <taxon>Ascomycota</taxon>
        <taxon>Pezizomycotina</taxon>
        <taxon>Sordariomycetes</taxon>
        <taxon>Hypocreomycetidae</taxon>
        <taxon>Hypocreales</taxon>
        <taxon>Nectriaceae</taxon>
        <taxon>Fusarium</taxon>
    </lineage>
</organism>
<comment type="similarity">
    <text evidence="1">Belongs to the lcsJ thioesterase family.</text>
</comment>
<dbReference type="EMBL" id="JAOQAZ010000024">
    <property type="protein sequence ID" value="KAJ4253318.1"/>
    <property type="molecule type" value="Genomic_DNA"/>
</dbReference>
<dbReference type="OrthoDB" id="265761at2759"/>
<dbReference type="SUPFAM" id="SSF54637">
    <property type="entry name" value="Thioesterase/thiol ester dehydrase-isomerase"/>
    <property type="match status" value="1"/>
</dbReference>
<dbReference type="Proteomes" id="UP001152049">
    <property type="component" value="Unassembled WGS sequence"/>
</dbReference>
<accession>A0A9W8VAN0</accession>
<dbReference type="Pfam" id="PF13279">
    <property type="entry name" value="4HBT_2"/>
    <property type="match status" value="1"/>
</dbReference>
<evidence type="ECO:0000313" key="3">
    <source>
        <dbReference type="EMBL" id="KAJ4253318.1"/>
    </source>
</evidence>
<keyword evidence="2" id="KW-0812">Transmembrane</keyword>
<evidence type="ECO:0000313" key="4">
    <source>
        <dbReference type="Proteomes" id="UP001152049"/>
    </source>
</evidence>
<keyword evidence="2" id="KW-0472">Membrane</keyword>
<dbReference type="PANTHER" id="PTHR12475">
    <property type="match status" value="1"/>
</dbReference>
<keyword evidence="4" id="KW-1185">Reference proteome</keyword>